<accession>H8X3H0</accession>
<dbReference type="RefSeq" id="XP_003868347.1">
    <property type="nucleotide sequence ID" value="XM_003868299.1"/>
</dbReference>
<dbReference type="PANTHER" id="PTHR43149:SF1">
    <property type="entry name" value="DELTA(3,5)-DELTA(2,4)-DIENOYL-COA ISOMERASE, MITOCHONDRIAL"/>
    <property type="match status" value="1"/>
</dbReference>
<comment type="similarity">
    <text evidence="1">Belongs to the enoyl-CoA hydratase/isomerase family.</text>
</comment>
<dbReference type="EMBL" id="HE681721">
    <property type="protein sequence ID" value="CCG25443.1"/>
    <property type="molecule type" value="Genomic_DNA"/>
</dbReference>
<dbReference type="HOGENOM" id="CLU_009834_7_0_1"/>
<proteinExistence type="inferred from homology"/>
<dbReference type="eggNOG" id="KOG1681">
    <property type="taxonomic scope" value="Eukaryota"/>
</dbReference>
<dbReference type="Proteomes" id="UP000005018">
    <property type="component" value="Chromosome 3"/>
</dbReference>
<dbReference type="GeneID" id="14539459"/>
<name>H8X3H0_CANO9</name>
<dbReference type="GO" id="GO:0051750">
    <property type="term" value="F:delta(3,5)-delta(2,4)-dienoyl-CoA isomerase activity"/>
    <property type="evidence" value="ECO:0007669"/>
    <property type="project" value="TreeGrafter"/>
</dbReference>
<dbReference type="Pfam" id="PF00378">
    <property type="entry name" value="ECH_1"/>
    <property type="match status" value="1"/>
</dbReference>
<dbReference type="GO" id="GO:0005739">
    <property type="term" value="C:mitochondrion"/>
    <property type="evidence" value="ECO:0007669"/>
    <property type="project" value="TreeGrafter"/>
</dbReference>
<organism evidence="2 3">
    <name type="scientific">Candida orthopsilosis (strain 90-125)</name>
    <name type="common">Yeast</name>
    <dbReference type="NCBI Taxonomy" id="1136231"/>
    <lineage>
        <taxon>Eukaryota</taxon>
        <taxon>Fungi</taxon>
        <taxon>Dikarya</taxon>
        <taxon>Ascomycota</taxon>
        <taxon>Saccharomycotina</taxon>
        <taxon>Pichiomycetes</taxon>
        <taxon>Debaryomycetaceae</taxon>
        <taxon>Candida/Lodderomyces clade</taxon>
        <taxon>Candida</taxon>
    </lineage>
</organism>
<reference evidence="2 3" key="1">
    <citation type="journal article" date="2012" name="PLoS ONE">
        <title>Sequence and analysis of the genome of the pathogenic yeast Candida orthopsilosis.</title>
        <authorList>
            <person name="Riccombeni A."/>
            <person name="Vidanes G."/>
            <person name="Proux-Wera E."/>
            <person name="Wolfe K.H."/>
            <person name="Butler G."/>
        </authorList>
    </citation>
    <scope>NUCLEOTIDE SEQUENCE [LARGE SCALE GENOMIC DNA]</scope>
    <source>
        <strain evidence="2 3">Co 90-125</strain>
    </source>
</reference>
<dbReference type="AlphaFoldDB" id="H8X3H0"/>
<evidence type="ECO:0000313" key="3">
    <source>
        <dbReference type="Proteomes" id="UP000005018"/>
    </source>
</evidence>
<dbReference type="CDD" id="cd06558">
    <property type="entry name" value="crotonase-like"/>
    <property type="match status" value="1"/>
</dbReference>
<dbReference type="SUPFAM" id="SSF52096">
    <property type="entry name" value="ClpP/crotonase"/>
    <property type="match status" value="1"/>
</dbReference>
<dbReference type="PANTHER" id="PTHR43149">
    <property type="entry name" value="ENOYL-COA HYDRATASE"/>
    <property type="match status" value="1"/>
</dbReference>
<dbReference type="OrthoDB" id="14970at2759"/>
<dbReference type="KEGG" id="cot:CORT_0C00650"/>
<dbReference type="Gene3D" id="3.90.226.10">
    <property type="entry name" value="2-enoyl-CoA Hydratase, Chain A, domain 1"/>
    <property type="match status" value="1"/>
</dbReference>
<protein>
    <submittedName>
        <fullName evidence="2">Enoyl-CoA hydratase</fullName>
    </submittedName>
</protein>
<dbReference type="InterPro" id="IPR045002">
    <property type="entry name" value="Ech1-like"/>
</dbReference>
<sequence length="267" mass="29149">MPFDSKNYTRYEFFTVSTLAEGVAHVQYTNPKTLNAYTNQNWRDYGEILTRLDKEEDISVIVISSGVAKSFSSGLNLKSAMETAKPDGSPEKEKIAKLHEYIIEFQNACTVPARINTPTIGILNGINYGLAIDLASAYSIRVGVEGARFSIAEVNIGIAADMGSLQRMPGIVNNKSRLFQHALLGDVFDVKEAAELGYVSTVVKSVDEGLELAGAWGSRMAQVPQWAIKGTKKHIQDILNGTTPEQGLLDIAQYNAENIARSTGMKL</sequence>
<dbReference type="InterPro" id="IPR001753">
    <property type="entry name" value="Enoyl-CoA_hydra/iso"/>
</dbReference>
<evidence type="ECO:0000256" key="1">
    <source>
        <dbReference type="ARBA" id="ARBA00005254"/>
    </source>
</evidence>
<keyword evidence="3" id="KW-1185">Reference proteome</keyword>
<dbReference type="InterPro" id="IPR029045">
    <property type="entry name" value="ClpP/crotonase-like_dom_sf"/>
</dbReference>
<gene>
    <name evidence="2" type="ORF">CORT_0C00650</name>
</gene>
<evidence type="ECO:0000313" key="2">
    <source>
        <dbReference type="EMBL" id="CCG25443.1"/>
    </source>
</evidence>